<organism evidence="1 2">
    <name type="scientific">Ancylostoma ceylanicum</name>
    <dbReference type="NCBI Taxonomy" id="53326"/>
    <lineage>
        <taxon>Eukaryota</taxon>
        <taxon>Metazoa</taxon>
        <taxon>Ecdysozoa</taxon>
        <taxon>Nematoda</taxon>
        <taxon>Chromadorea</taxon>
        <taxon>Rhabditida</taxon>
        <taxon>Rhabditina</taxon>
        <taxon>Rhabditomorpha</taxon>
        <taxon>Strongyloidea</taxon>
        <taxon>Ancylostomatidae</taxon>
        <taxon>Ancylostomatinae</taxon>
        <taxon>Ancylostoma</taxon>
    </lineage>
</organism>
<evidence type="ECO:0000313" key="2">
    <source>
        <dbReference type="Proteomes" id="UP000024635"/>
    </source>
</evidence>
<dbReference type="Proteomes" id="UP000024635">
    <property type="component" value="Unassembled WGS sequence"/>
</dbReference>
<evidence type="ECO:0000313" key="1">
    <source>
        <dbReference type="EMBL" id="EYB87100.1"/>
    </source>
</evidence>
<reference evidence="2" key="1">
    <citation type="journal article" date="2015" name="Nat. Genet.">
        <title>The genome and transcriptome of the zoonotic hookworm Ancylostoma ceylanicum identify infection-specific gene families.</title>
        <authorList>
            <person name="Schwarz E.M."/>
            <person name="Hu Y."/>
            <person name="Antoshechkin I."/>
            <person name="Miller M.M."/>
            <person name="Sternberg P.W."/>
            <person name="Aroian R.V."/>
        </authorList>
    </citation>
    <scope>NUCLEOTIDE SEQUENCE</scope>
    <source>
        <strain evidence="2">HY135</strain>
    </source>
</reference>
<dbReference type="AlphaFoldDB" id="A0A016S912"/>
<dbReference type="EMBL" id="JARK01001604">
    <property type="protein sequence ID" value="EYB87100.1"/>
    <property type="molecule type" value="Genomic_DNA"/>
</dbReference>
<proteinExistence type="predicted"/>
<name>A0A016S912_9BILA</name>
<accession>A0A016S912</accession>
<sequence>MGLSYITVPVLRENKKPRRHTFIDLKKTFGSVEAEAVLEAPDNQEMRIRPPPNIPPRVDPPLTLEERIAEIKERFRAKARDLAEMEDRYDEEITNQCNTISEETMQLAASPNAEIFHRVYTRFHYIALLKEVRAKLRRLKSYSQSLANQLEL</sequence>
<keyword evidence="2" id="KW-1185">Reference proteome</keyword>
<protein>
    <submittedName>
        <fullName evidence="1">Uncharacterized protein</fullName>
    </submittedName>
</protein>
<gene>
    <name evidence="1" type="primary">Acey_s0268.g784</name>
    <name evidence="1" type="ORF">Y032_0268g784</name>
</gene>
<comment type="caution">
    <text evidence="1">The sequence shown here is derived from an EMBL/GenBank/DDBJ whole genome shotgun (WGS) entry which is preliminary data.</text>
</comment>